<dbReference type="AlphaFoldDB" id="A0A4P6ENN6"/>
<evidence type="ECO:0008006" key="3">
    <source>
        <dbReference type="Google" id="ProtNLM"/>
    </source>
</evidence>
<dbReference type="Proteomes" id="UP000291758">
    <property type="component" value="Chromosome"/>
</dbReference>
<keyword evidence="2" id="KW-1185">Reference proteome</keyword>
<gene>
    <name evidence="1" type="ORF">ET495_06500</name>
</gene>
<reference evidence="1 2" key="1">
    <citation type="submission" date="2019-01" db="EMBL/GenBank/DDBJ databases">
        <title>Genome sequencing of strain 2JSPR-7.</title>
        <authorList>
            <person name="Heo J."/>
            <person name="Kim S.-J."/>
            <person name="Kim J.-S."/>
            <person name="Hong S.-B."/>
            <person name="Kwon S.-W."/>
        </authorList>
    </citation>
    <scope>NUCLEOTIDE SEQUENCE [LARGE SCALE GENOMIC DNA]</scope>
    <source>
        <strain evidence="1 2">2JSPR-7</strain>
    </source>
</reference>
<sequence length="132" mass="14009">MADLYDQTSPVRGLAAGVGDWPDVPGLTLEDTFDSLAETYPGGVVAFGEFAAYRCDACGDPVTVLYWWRLGTSDDLRPGSHAITSGTRDAPSEVERFDLSDAGCRCTAEVVGARRVVLDAALPGPTNLGELR</sequence>
<organism evidence="1 2">
    <name type="scientific">Xylanimonas allomyrinae</name>
    <dbReference type="NCBI Taxonomy" id="2509459"/>
    <lineage>
        <taxon>Bacteria</taxon>
        <taxon>Bacillati</taxon>
        <taxon>Actinomycetota</taxon>
        <taxon>Actinomycetes</taxon>
        <taxon>Micrococcales</taxon>
        <taxon>Promicromonosporaceae</taxon>
        <taxon>Xylanimonas</taxon>
    </lineage>
</organism>
<dbReference type="OrthoDB" id="9795587at2"/>
<name>A0A4P6ENN6_9MICO</name>
<dbReference type="KEGG" id="xyl:ET495_06500"/>
<accession>A0A4P6ENN6</accession>
<evidence type="ECO:0000313" key="2">
    <source>
        <dbReference type="Proteomes" id="UP000291758"/>
    </source>
</evidence>
<proteinExistence type="predicted"/>
<evidence type="ECO:0000313" key="1">
    <source>
        <dbReference type="EMBL" id="QAY62949.1"/>
    </source>
</evidence>
<protein>
    <recommendedName>
        <fullName evidence="3">Ig-like domain-containing protein</fullName>
    </recommendedName>
</protein>
<dbReference type="RefSeq" id="WP_129203585.1">
    <property type="nucleotide sequence ID" value="NZ_CP035495.1"/>
</dbReference>
<dbReference type="EMBL" id="CP035495">
    <property type="protein sequence ID" value="QAY62949.1"/>
    <property type="molecule type" value="Genomic_DNA"/>
</dbReference>